<dbReference type="InterPro" id="IPR049278">
    <property type="entry name" value="MS_channel_C"/>
</dbReference>
<dbReference type="InterPro" id="IPR011014">
    <property type="entry name" value="MscS_channel_TM-2"/>
</dbReference>
<comment type="subcellular location">
    <subcellularLocation>
        <location evidence="1">Cell membrane</location>
        <topology evidence="1">Multi-pass membrane protein</topology>
    </subcellularLocation>
</comment>
<feature type="transmembrane region" description="Helical" evidence="7">
    <location>
        <begin position="180"/>
        <end position="198"/>
    </location>
</feature>
<organism evidence="11 12">
    <name type="scientific">Microvirga alba</name>
    <dbReference type="NCBI Taxonomy" id="2791025"/>
    <lineage>
        <taxon>Bacteria</taxon>
        <taxon>Pseudomonadati</taxon>
        <taxon>Pseudomonadota</taxon>
        <taxon>Alphaproteobacteria</taxon>
        <taxon>Hyphomicrobiales</taxon>
        <taxon>Methylobacteriaceae</taxon>
        <taxon>Microvirga</taxon>
    </lineage>
</organism>
<dbReference type="Proteomes" id="UP000599312">
    <property type="component" value="Unassembled WGS sequence"/>
</dbReference>
<dbReference type="EMBL" id="JADQDO010000003">
    <property type="protein sequence ID" value="MBF9233618.1"/>
    <property type="molecule type" value="Genomic_DNA"/>
</dbReference>
<feature type="transmembrane region" description="Helical" evidence="7">
    <location>
        <begin position="408"/>
        <end position="430"/>
    </location>
</feature>
<accession>A0A931FQL9</accession>
<dbReference type="RefSeq" id="WP_196271613.1">
    <property type="nucleotide sequence ID" value="NZ_JADQDO010000003.1"/>
</dbReference>
<dbReference type="Pfam" id="PF21088">
    <property type="entry name" value="MS_channel_1st"/>
    <property type="match status" value="1"/>
</dbReference>
<dbReference type="PANTHER" id="PTHR30460">
    <property type="entry name" value="MODERATE CONDUCTANCE MECHANOSENSITIVE CHANNEL YBIO"/>
    <property type="match status" value="1"/>
</dbReference>
<feature type="transmembrane region" description="Helical" evidence="7">
    <location>
        <begin position="350"/>
        <end position="369"/>
    </location>
</feature>
<feature type="domain" description="Mechanosensitive ion channel transmembrane helices 2/3" evidence="10">
    <location>
        <begin position="416"/>
        <end position="452"/>
    </location>
</feature>
<feature type="domain" description="Mechanosensitive ion channel MscS" evidence="8">
    <location>
        <begin position="453"/>
        <end position="518"/>
    </location>
</feature>
<evidence type="ECO:0000256" key="5">
    <source>
        <dbReference type="ARBA" id="ARBA00022989"/>
    </source>
</evidence>
<dbReference type="SUPFAM" id="SSF82689">
    <property type="entry name" value="Mechanosensitive channel protein MscS (YggB), C-terminal domain"/>
    <property type="match status" value="1"/>
</dbReference>
<feature type="domain" description="Mechanosensitive ion channel MscS C-terminal" evidence="9">
    <location>
        <begin position="523"/>
        <end position="611"/>
    </location>
</feature>
<dbReference type="Pfam" id="PF00924">
    <property type="entry name" value="MS_channel_2nd"/>
    <property type="match status" value="1"/>
</dbReference>
<dbReference type="Gene3D" id="2.30.30.60">
    <property type="match status" value="1"/>
</dbReference>
<keyword evidence="12" id="KW-1185">Reference proteome</keyword>
<evidence type="ECO:0000313" key="12">
    <source>
        <dbReference type="Proteomes" id="UP000599312"/>
    </source>
</evidence>
<feature type="transmembrane region" description="Helical" evidence="7">
    <location>
        <begin position="279"/>
        <end position="299"/>
    </location>
</feature>
<evidence type="ECO:0000259" key="10">
    <source>
        <dbReference type="Pfam" id="PF21088"/>
    </source>
</evidence>
<dbReference type="Pfam" id="PF21082">
    <property type="entry name" value="MS_channel_3rd"/>
    <property type="match status" value="1"/>
</dbReference>
<evidence type="ECO:0000256" key="1">
    <source>
        <dbReference type="ARBA" id="ARBA00004651"/>
    </source>
</evidence>
<feature type="transmembrane region" description="Helical" evidence="7">
    <location>
        <begin position="114"/>
        <end position="133"/>
    </location>
</feature>
<comment type="similarity">
    <text evidence="2">Belongs to the MscS (TC 1.A.23) family.</text>
</comment>
<dbReference type="GO" id="GO:0005886">
    <property type="term" value="C:plasma membrane"/>
    <property type="evidence" value="ECO:0007669"/>
    <property type="project" value="UniProtKB-SubCell"/>
</dbReference>
<gene>
    <name evidence="11" type="ORF">I2H38_09550</name>
</gene>
<dbReference type="GO" id="GO:0008381">
    <property type="term" value="F:mechanosensitive monoatomic ion channel activity"/>
    <property type="evidence" value="ECO:0007669"/>
    <property type="project" value="InterPro"/>
</dbReference>
<evidence type="ECO:0000256" key="7">
    <source>
        <dbReference type="SAM" id="Phobius"/>
    </source>
</evidence>
<keyword evidence="5 7" id="KW-1133">Transmembrane helix</keyword>
<keyword evidence="6 7" id="KW-0472">Membrane</keyword>
<name>A0A931FQL9_9HYPH</name>
<evidence type="ECO:0000256" key="4">
    <source>
        <dbReference type="ARBA" id="ARBA00022692"/>
    </source>
</evidence>
<reference evidence="11" key="1">
    <citation type="submission" date="2020-11" db="EMBL/GenBank/DDBJ databases">
        <authorList>
            <person name="Kim M.K."/>
        </authorList>
    </citation>
    <scope>NUCLEOTIDE SEQUENCE</scope>
    <source>
        <strain evidence="11">BT350</strain>
    </source>
</reference>
<proteinExistence type="inferred from homology"/>
<feature type="transmembrane region" description="Helical" evidence="7">
    <location>
        <begin position="139"/>
        <end position="159"/>
    </location>
</feature>
<feature type="transmembrane region" description="Helical" evidence="7">
    <location>
        <begin position="204"/>
        <end position="224"/>
    </location>
</feature>
<evidence type="ECO:0000313" key="11">
    <source>
        <dbReference type="EMBL" id="MBF9233618.1"/>
    </source>
</evidence>
<evidence type="ECO:0000256" key="3">
    <source>
        <dbReference type="ARBA" id="ARBA00022475"/>
    </source>
</evidence>
<dbReference type="AlphaFoldDB" id="A0A931FQL9"/>
<dbReference type="PANTHER" id="PTHR30460:SF0">
    <property type="entry name" value="MODERATE CONDUCTANCE MECHANOSENSITIVE CHANNEL YBIO"/>
    <property type="match status" value="1"/>
</dbReference>
<feature type="transmembrane region" description="Helical" evidence="7">
    <location>
        <begin position="319"/>
        <end position="338"/>
    </location>
</feature>
<keyword evidence="3" id="KW-1003">Cell membrane</keyword>
<feature type="transmembrane region" description="Helical" evidence="7">
    <location>
        <begin position="75"/>
        <end position="93"/>
    </location>
</feature>
<dbReference type="SUPFAM" id="SSF50182">
    <property type="entry name" value="Sm-like ribonucleoproteins"/>
    <property type="match status" value="1"/>
</dbReference>
<dbReference type="InterPro" id="IPR010920">
    <property type="entry name" value="LSM_dom_sf"/>
</dbReference>
<evidence type="ECO:0000259" key="9">
    <source>
        <dbReference type="Pfam" id="PF21082"/>
    </source>
</evidence>
<evidence type="ECO:0000256" key="6">
    <source>
        <dbReference type="ARBA" id="ARBA00023136"/>
    </source>
</evidence>
<evidence type="ECO:0000259" key="8">
    <source>
        <dbReference type="Pfam" id="PF00924"/>
    </source>
</evidence>
<sequence>MTRFGSGAIGIGVFLAGSGAASAQEDASALVGASEEAAEKIAVHAETVGRGFDRLPDALRRTIQWIVDDRPPLRAMLLLLLTVTAAILAGYVLEQLARRFWRSRNPQKVGPGRGGTFLLSLLIPLPSLVFFAFKGSPIRSTALSIALAWSVVHIVGAFLRTFIKPAAAEIARRPLQRIQLCLGILVFSYIGLGLMRIAGVEPEARLALATILWLVFIGTGFAVLKAFRDTLPLDWELPHEKGDIIVQYIRPHWYGVSNFMLGLTAIMTLVSSVNQGGFAFVKGAGSVLLLGVVLVFLFVKPDVAADETRPWRQALRRCARLAVFAAYWLGLAVIWGINPLTLASDRIGQPVVRALIDTGVACALALMLWELARTALDSYSPPAHGEGEHAEEPGHTRTSTRIETFLPLLRAATGIFIAVVTGMVILASLGVNIGPMLAGAGVLGIAIGFGSQTLVKDVISGLFFLADDAFRLGEFIEIGNAKGNVEKMSIRSLRLRHPRGPLYTVPFGEIRQIVNHSRDYTIVKIEFTIAFDTDLVKAKKIVKQIAAELNSDPELMPHLLQPLKFQGVRRMEQYGLVVGVKFTSKPGEQFALRREVFHRIRDAFAREGVDFARPQVVVQMPPGVDNPDVVKAAALTTLNGSPKSPEA</sequence>
<keyword evidence="4 7" id="KW-0812">Transmembrane</keyword>
<dbReference type="InterPro" id="IPR045276">
    <property type="entry name" value="YbiO_bact"/>
</dbReference>
<comment type="caution">
    <text evidence="11">The sequence shown here is derived from an EMBL/GenBank/DDBJ whole genome shotgun (WGS) entry which is preliminary data.</text>
</comment>
<evidence type="ECO:0000256" key="2">
    <source>
        <dbReference type="ARBA" id="ARBA00008017"/>
    </source>
</evidence>
<protein>
    <submittedName>
        <fullName evidence="11">Mechanosensitive ion channel family protein</fullName>
    </submittedName>
</protein>
<dbReference type="InterPro" id="IPR011066">
    <property type="entry name" value="MscS_channel_C_sf"/>
</dbReference>
<feature type="transmembrane region" description="Helical" evidence="7">
    <location>
        <begin position="253"/>
        <end position="273"/>
    </location>
</feature>
<feature type="transmembrane region" description="Helical" evidence="7">
    <location>
        <begin position="436"/>
        <end position="455"/>
    </location>
</feature>
<dbReference type="InterPro" id="IPR049142">
    <property type="entry name" value="MS_channel_1st"/>
</dbReference>
<dbReference type="InterPro" id="IPR023408">
    <property type="entry name" value="MscS_beta-dom_sf"/>
</dbReference>
<dbReference type="SUPFAM" id="SSF82861">
    <property type="entry name" value="Mechanosensitive channel protein MscS (YggB), transmembrane region"/>
    <property type="match status" value="1"/>
</dbReference>
<dbReference type="Gene3D" id="1.10.287.1260">
    <property type="match status" value="1"/>
</dbReference>
<dbReference type="InterPro" id="IPR006685">
    <property type="entry name" value="MscS_channel_2nd"/>
</dbReference>
<dbReference type="Gene3D" id="3.30.70.100">
    <property type="match status" value="1"/>
</dbReference>